<evidence type="ECO:0000259" key="4">
    <source>
        <dbReference type="Pfam" id="PF00440"/>
    </source>
</evidence>
<keyword evidence="2" id="KW-0238">DNA-binding</keyword>
<keyword evidence="6" id="KW-1185">Reference proteome</keyword>
<feature type="domain" description="HTH tetR-type" evidence="4">
    <location>
        <begin position="21"/>
        <end position="67"/>
    </location>
</feature>
<evidence type="ECO:0000313" key="5">
    <source>
        <dbReference type="EMBL" id="MBP2415547.1"/>
    </source>
</evidence>
<dbReference type="RefSeq" id="WP_210052635.1">
    <property type="nucleotide sequence ID" value="NZ_BAAAMH010000022.1"/>
</dbReference>
<proteinExistence type="predicted"/>
<name>A0ABS4Z3C5_9ACTN</name>
<dbReference type="PANTHER" id="PTHR30055">
    <property type="entry name" value="HTH-TYPE TRANSCRIPTIONAL REGULATOR RUTR"/>
    <property type="match status" value="1"/>
</dbReference>
<dbReference type="SUPFAM" id="SSF46689">
    <property type="entry name" value="Homeodomain-like"/>
    <property type="match status" value="1"/>
</dbReference>
<evidence type="ECO:0000256" key="1">
    <source>
        <dbReference type="ARBA" id="ARBA00023015"/>
    </source>
</evidence>
<sequence length="200" mass="20972">MQVSPAPPRSPAAEARRAQVVAATLAVVADGGYRDATFARIAAHAGLSSTRLISYHFASKEALVAACVESVVSALGAEVGARVRAATTAPERLAAYITAVVGFSDVHRREMSALLQILLAGAWSADVGTPAATAPLEALLREGQRTGELRAFDPAVVASAVQRAVEALPFRLAAEPELDCDAWARELVELFDRGTRRDPG</sequence>
<evidence type="ECO:0000313" key="6">
    <source>
        <dbReference type="Proteomes" id="UP000758168"/>
    </source>
</evidence>
<dbReference type="InterPro" id="IPR001647">
    <property type="entry name" value="HTH_TetR"/>
</dbReference>
<dbReference type="InterPro" id="IPR009057">
    <property type="entry name" value="Homeodomain-like_sf"/>
</dbReference>
<accession>A0ABS4Z3C5</accession>
<dbReference type="EMBL" id="JAGIOB010000001">
    <property type="protein sequence ID" value="MBP2415547.1"/>
    <property type="molecule type" value="Genomic_DNA"/>
</dbReference>
<dbReference type="InterPro" id="IPR050109">
    <property type="entry name" value="HTH-type_TetR-like_transc_reg"/>
</dbReference>
<reference evidence="5 6" key="1">
    <citation type="submission" date="2021-03" db="EMBL/GenBank/DDBJ databases">
        <title>Sequencing the genomes of 1000 actinobacteria strains.</title>
        <authorList>
            <person name="Klenk H.-P."/>
        </authorList>
    </citation>
    <scope>NUCLEOTIDE SEQUENCE [LARGE SCALE GENOMIC DNA]</scope>
    <source>
        <strain evidence="5 6">DSM 12936</strain>
    </source>
</reference>
<dbReference type="Pfam" id="PF00440">
    <property type="entry name" value="TetR_N"/>
    <property type="match status" value="1"/>
</dbReference>
<dbReference type="SUPFAM" id="SSF48498">
    <property type="entry name" value="Tetracyclin repressor-like, C-terminal domain"/>
    <property type="match status" value="1"/>
</dbReference>
<dbReference type="PANTHER" id="PTHR30055:SF234">
    <property type="entry name" value="HTH-TYPE TRANSCRIPTIONAL REGULATOR BETI"/>
    <property type="match status" value="1"/>
</dbReference>
<gene>
    <name evidence="5" type="ORF">JOF54_000469</name>
</gene>
<protein>
    <submittedName>
        <fullName evidence="5">AcrR family transcriptional regulator</fullName>
    </submittedName>
</protein>
<evidence type="ECO:0000256" key="3">
    <source>
        <dbReference type="ARBA" id="ARBA00023163"/>
    </source>
</evidence>
<dbReference type="Gene3D" id="1.10.357.10">
    <property type="entry name" value="Tetracycline Repressor, domain 2"/>
    <property type="match status" value="1"/>
</dbReference>
<organism evidence="5 6">
    <name type="scientific">Microlunatus capsulatus</name>
    <dbReference type="NCBI Taxonomy" id="99117"/>
    <lineage>
        <taxon>Bacteria</taxon>
        <taxon>Bacillati</taxon>
        <taxon>Actinomycetota</taxon>
        <taxon>Actinomycetes</taxon>
        <taxon>Propionibacteriales</taxon>
        <taxon>Propionibacteriaceae</taxon>
        <taxon>Microlunatus</taxon>
    </lineage>
</organism>
<dbReference type="InterPro" id="IPR036271">
    <property type="entry name" value="Tet_transcr_reg_TetR-rel_C_sf"/>
</dbReference>
<keyword evidence="1" id="KW-0805">Transcription regulation</keyword>
<keyword evidence="3" id="KW-0804">Transcription</keyword>
<evidence type="ECO:0000256" key="2">
    <source>
        <dbReference type="ARBA" id="ARBA00023125"/>
    </source>
</evidence>
<dbReference type="Gene3D" id="1.10.10.60">
    <property type="entry name" value="Homeodomain-like"/>
    <property type="match status" value="1"/>
</dbReference>
<comment type="caution">
    <text evidence="5">The sequence shown here is derived from an EMBL/GenBank/DDBJ whole genome shotgun (WGS) entry which is preliminary data.</text>
</comment>
<dbReference type="Proteomes" id="UP000758168">
    <property type="component" value="Unassembled WGS sequence"/>
</dbReference>